<keyword evidence="1" id="KW-0238">DNA-binding</keyword>
<proteinExistence type="predicted"/>
<evidence type="ECO:0000313" key="1">
    <source>
        <dbReference type="EMBL" id="QJY48689.1"/>
    </source>
</evidence>
<dbReference type="GO" id="GO:0003677">
    <property type="term" value="F:DNA binding"/>
    <property type="evidence" value="ECO:0007669"/>
    <property type="project" value="UniProtKB-KW"/>
</dbReference>
<accession>A0A6M6JQJ8</accession>
<sequence length="369" mass="38545">MELTREQVLAHRLHRHDLVERAASPDAVALLDLGVQDTPPGSLAAALAARTAEPAPATDDPADDDATGDGVLTRVWSHRGAPHLHRTADLPALAAACWPRDDADAAARLGWQRARLAEAGGAARAAFRTLADAVPRVLHGPMTKGELSAALTAVLPAELSPYCAGCGVHHVGEQLLRVAGLAGGIRLRGHRPLLLEPIPGWPGPPADADAGTAALQRGYLRFFPPASAADLAAFLGTTRTALRPDAPPDLVPVTVDGRAAAVAPDVLEQIRAAEPAPVVRLLPPSDPWLQGRDREVVVPDPALRKRVWTALGGPGVVLSGVDVVGLWRAKQRGKRLEVAVEGAAPEGVEEEARRLAVVRGAADVAVSRV</sequence>
<dbReference type="Pfam" id="PF06224">
    <property type="entry name" value="AlkZ-like"/>
    <property type="match status" value="1"/>
</dbReference>
<dbReference type="InterPro" id="IPR009351">
    <property type="entry name" value="AlkZ-like"/>
</dbReference>
<reference evidence="1 2" key="1">
    <citation type="submission" date="2020-05" db="EMBL/GenBank/DDBJ databases">
        <authorList>
            <person name="Mo P."/>
        </authorList>
    </citation>
    <scope>NUCLEOTIDE SEQUENCE [LARGE SCALE GENOMIC DNA]</scope>
    <source>
        <strain evidence="1 2">Gen01</strain>
    </source>
</reference>
<dbReference type="EMBL" id="CP053564">
    <property type="protein sequence ID" value="QJY48689.1"/>
    <property type="molecule type" value="Genomic_DNA"/>
</dbReference>
<dbReference type="AlphaFoldDB" id="A0A6M6JQJ8"/>
<dbReference type="PANTHER" id="PTHR38479">
    <property type="entry name" value="LMO0824 PROTEIN"/>
    <property type="match status" value="1"/>
</dbReference>
<organism evidence="1 2">
    <name type="scientific">Pseudonocardia broussonetiae</name>
    <dbReference type="NCBI Taxonomy" id="2736640"/>
    <lineage>
        <taxon>Bacteria</taxon>
        <taxon>Bacillati</taxon>
        <taxon>Actinomycetota</taxon>
        <taxon>Actinomycetes</taxon>
        <taxon>Pseudonocardiales</taxon>
        <taxon>Pseudonocardiaceae</taxon>
        <taxon>Pseudonocardia</taxon>
    </lineage>
</organism>
<protein>
    <submittedName>
        <fullName evidence="1">Winged helix DNA-binding domain-containing protein</fullName>
    </submittedName>
</protein>
<dbReference type="RefSeq" id="WP_172162750.1">
    <property type="nucleotide sequence ID" value="NZ_CP053564.1"/>
</dbReference>
<gene>
    <name evidence="1" type="ORF">HOP40_25295</name>
</gene>
<keyword evidence="2" id="KW-1185">Reference proteome</keyword>
<dbReference type="Proteomes" id="UP000505377">
    <property type="component" value="Chromosome"/>
</dbReference>
<dbReference type="PANTHER" id="PTHR38479:SF2">
    <property type="entry name" value="WINGED HELIX DNA-BINDING DOMAIN-CONTAINING PROTEIN"/>
    <property type="match status" value="1"/>
</dbReference>
<name>A0A6M6JQJ8_9PSEU</name>
<dbReference type="KEGG" id="pbro:HOP40_25295"/>
<evidence type="ECO:0000313" key="2">
    <source>
        <dbReference type="Proteomes" id="UP000505377"/>
    </source>
</evidence>